<keyword evidence="3" id="KW-1185">Reference proteome</keyword>
<gene>
    <name evidence="2" type="ORF">A4V09_11410</name>
</gene>
<evidence type="ECO:0000259" key="1">
    <source>
        <dbReference type="Pfam" id="PF22746"/>
    </source>
</evidence>
<organism evidence="2 3">
    <name type="scientific">Blautia pseudococcoides</name>
    <dbReference type="NCBI Taxonomy" id="1796616"/>
    <lineage>
        <taxon>Bacteria</taxon>
        <taxon>Bacillati</taxon>
        <taxon>Bacillota</taxon>
        <taxon>Clostridia</taxon>
        <taxon>Lachnospirales</taxon>
        <taxon>Lachnospiraceae</taxon>
        <taxon>Blautia</taxon>
    </lineage>
</organism>
<dbReference type="Proteomes" id="UP000092574">
    <property type="component" value="Chromosome"/>
</dbReference>
<reference evidence="2" key="1">
    <citation type="submission" date="2017-04" db="EMBL/GenBank/DDBJ databases">
        <title>Complete Genome Sequences of Twelve Strains of a Stable Defined Moderately Diverse Mouse Microbiota 2 (sDMDMm2).</title>
        <authorList>
            <person name="Uchimura Y."/>
            <person name="Wyss M."/>
            <person name="Brugiroux S."/>
            <person name="Limenitakis J.P."/>
            <person name="Stecher B."/>
            <person name="McCoy K.D."/>
            <person name="Macpherson A.J."/>
        </authorList>
    </citation>
    <scope>NUCLEOTIDE SEQUENCE</scope>
    <source>
        <strain evidence="2">YL58</strain>
    </source>
</reference>
<dbReference type="Pfam" id="PF22746">
    <property type="entry name" value="SHOCT-like_DUF2089-C"/>
    <property type="match status" value="1"/>
</dbReference>
<dbReference type="OrthoDB" id="9808584at2"/>
<dbReference type="RefSeq" id="WP_065542491.1">
    <property type="nucleotide sequence ID" value="NZ_CP015405.2"/>
</dbReference>
<dbReference type="EMBL" id="CP015405">
    <property type="protein sequence ID" value="ANU76321.1"/>
    <property type="molecule type" value="Genomic_DNA"/>
</dbReference>
<dbReference type="KEGG" id="byl:A4V09_11410"/>
<dbReference type="InterPro" id="IPR053959">
    <property type="entry name" value="YvlB/LiaX_N"/>
</dbReference>
<dbReference type="AlphaFoldDB" id="A0A1C7I9L9"/>
<accession>A0A1C7I9L9</accession>
<evidence type="ECO:0000313" key="2">
    <source>
        <dbReference type="EMBL" id="ANU76321.1"/>
    </source>
</evidence>
<sequence>MEEQLRILKMLEEGKITAEQASELLAALTPQKEVGAASYEVAKTEPVNMDYDKRMVRIVVDSSEGDKVNVQLPVTAIRQILKVTGKLPVVSENMQGIELTEVLDTVVDCLDAEAIGDIVNVVSKAGDVVKIYIG</sequence>
<protein>
    <recommendedName>
        <fullName evidence="1">YvlB/LiaX N-terminal domain-containing protein</fullName>
    </recommendedName>
</protein>
<name>A0A1C7I9L9_9FIRM</name>
<dbReference type="STRING" id="1796616.A4V09_11410"/>
<evidence type="ECO:0000313" key="3">
    <source>
        <dbReference type="Proteomes" id="UP000092574"/>
    </source>
</evidence>
<feature type="domain" description="YvlB/LiaX N-terminal" evidence="1">
    <location>
        <begin position="2"/>
        <end position="30"/>
    </location>
</feature>
<proteinExistence type="predicted"/>